<evidence type="ECO:0008006" key="4">
    <source>
        <dbReference type="Google" id="ProtNLM"/>
    </source>
</evidence>
<name>A0A5N6QV48_9ROSI</name>
<accession>A0A5N6QV48</accession>
<evidence type="ECO:0000313" key="2">
    <source>
        <dbReference type="EMBL" id="KAE8021399.1"/>
    </source>
</evidence>
<dbReference type="InterPro" id="IPR052083">
    <property type="entry name" value="Aminoacylase-1_M20A"/>
</dbReference>
<dbReference type="EMBL" id="CM017323">
    <property type="protein sequence ID" value="KAE8021399.1"/>
    <property type="molecule type" value="Genomic_DNA"/>
</dbReference>
<organism evidence="2 3">
    <name type="scientific">Carpinus fangiana</name>
    <dbReference type="NCBI Taxonomy" id="176857"/>
    <lineage>
        <taxon>Eukaryota</taxon>
        <taxon>Viridiplantae</taxon>
        <taxon>Streptophyta</taxon>
        <taxon>Embryophyta</taxon>
        <taxon>Tracheophyta</taxon>
        <taxon>Spermatophyta</taxon>
        <taxon>Magnoliopsida</taxon>
        <taxon>eudicotyledons</taxon>
        <taxon>Gunneridae</taxon>
        <taxon>Pentapetalae</taxon>
        <taxon>rosids</taxon>
        <taxon>fabids</taxon>
        <taxon>Fagales</taxon>
        <taxon>Betulaceae</taxon>
        <taxon>Carpinus</taxon>
    </lineage>
</organism>
<dbReference type="PANTHER" id="PTHR45892">
    <property type="entry name" value="AMINOACYLASE-1"/>
    <property type="match status" value="1"/>
</dbReference>
<feature type="compositionally biased region" description="Low complexity" evidence="1">
    <location>
        <begin position="172"/>
        <end position="187"/>
    </location>
</feature>
<evidence type="ECO:0000313" key="3">
    <source>
        <dbReference type="Proteomes" id="UP000327013"/>
    </source>
</evidence>
<proteinExistence type="predicted"/>
<dbReference type="SUPFAM" id="SSF117281">
    <property type="entry name" value="Kelch motif"/>
    <property type="match status" value="1"/>
</dbReference>
<feature type="compositionally biased region" description="Low complexity" evidence="1">
    <location>
        <begin position="224"/>
        <end position="253"/>
    </location>
</feature>
<dbReference type="OrthoDB" id="6500128at2759"/>
<dbReference type="PANTHER" id="PTHR45892:SF1">
    <property type="entry name" value="AMINOACYLASE-1"/>
    <property type="match status" value="1"/>
</dbReference>
<keyword evidence="3" id="KW-1185">Reference proteome</keyword>
<protein>
    <recommendedName>
        <fullName evidence="4">Peptidase M20 dimerisation domain-containing protein</fullName>
    </recommendedName>
</protein>
<dbReference type="InterPro" id="IPR015915">
    <property type="entry name" value="Kelch-typ_b-propeller"/>
</dbReference>
<evidence type="ECO:0000256" key="1">
    <source>
        <dbReference type="SAM" id="MobiDB-lite"/>
    </source>
</evidence>
<sequence length="682" mass="76605">MAPMVLQLGSGDGLSGMGMAPPLGLNQQQGLGMVWNKENRAKEPMELSCRTILYFIPLLLLFLSSSSTETAEVDPSSSSSIISRFQQYLRINTAQPSPQYTESADFILSQAKSIALEAQTLEFVEGKPLILLKWPGSDPSLPTILLNSHIDVRNASPSRLRLVSPESHPFNLSSPPLSLSMQPSSRTSPHRPGPRRRSSAPRSTIPFNLSSPPLSLSMQPYTWTSTHRPSPRQRSSTPRSKPRSTIVSSQLSLSHSLSRSHDLPKSYFSFRRKTTCILEEEGFPENRHLGAAATPLRTQPSFCKFVTESPVVYHGRANGFGPCSYDIVFSVEGYEVSNCDGVKEIRAHYKFYTIKLGPDNVCPNPLIPFWDGNVRDCTSFAVLRSHVYFLCGVEYITVPEWSKRAIGDVCKLRVSSSGAKEWVRTSPMICPRYCPQPLVLGGKMYVCNSYCTGGILPPPHWGEVFNPANGKWELIPNPPNYPEKRLIISAALQNPHRVIVAHRVAGDRNSAIFYAYSVQNRSWSMLMPAERNLHRLCKRYGKDAWLKEAVGVNDTLYWIRRPEDFRLQDDILFVAYDLNLDMWLEGHLKGPASFFMEDYSALPILLHLGQQRFCLLQYAANNDYVRALTVDVSHMPSETLSISVVWDQKYGMEPTISGIRPSLAYCSIRPVYLEVKSHKKEV</sequence>
<feature type="region of interest" description="Disordered" evidence="1">
    <location>
        <begin position="166"/>
        <end position="253"/>
    </location>
</feature>
<feature type="compositionally biased region" description="Basic residues" evidence="1">
    <location>
        <begin position="188"/>
        <end position="199"/>
    </location>
</feature>
<reference evidence="2 3" key="1">
    <citation type="submission" date="2019-06" db="EMBL/GenBank/DDBJ databases">
        <title>A chromosomal-level reference genome of Carpinus fangiana (Coryloideae, Betulaceae).</title>
        <authorList>
            <person name="Yang X."/>
            <person name="Wang Z."/>
            <person name="Zhang L."/>
            <person name="Hao G."/>
            <person name="Liu J."/>
            <person name="Yang Y."/>
        </authorList>
    </citation>
    <scope>NUCLEOTIDE SEQUENCE [LARGE SCALE GENOMIC DNA]</scope>
    <source>
        <strain evidence="2">Cfa_2016G</strain>
        <tissue evidence="2">Leaf</tissue>
    </source>
</reference>
<dbReference type="SUPFAM" id="SSF53187">
    <property type="entry name" value="Zn-dependent exopeptidases"/>
    <property type="match status" value="1"/>
</dbReference>
<feature type="compositionally biased region" description="Low complexity" evidence="1">
    <location>
        <begin position="200"/>
        <end position="217"/>
    </location>
</feature>
<dbReference type="Gene3D" id="2.120.10.80">
    <property type="entry name" value="Kelch-type beta propeller"/>
    <property type="match status" value="1"/>
</dbReference>
<gene>
    <name evidence="2" type="ORF">FH972_007293</name>
</gene>
<dbReference type="Proteomes" id="UP000327013">
    <property type="component" value="Chromosome 3"/>
</dbReference>
<dbReference type="AlphaFoldDB" id="A0A5N6QV48"/>
<dbReference type="Gene3D" id="3.40.630.10">
    <property type="entry name" value="Zn peptidases"/>
    <property type="match status" value="1"/>
</dbReference>
<dbReference type="GO" id="GO:0004046">
    <property type="term" value="F:aminoacylase activity"/>
    <property type="evidence" value="ECO:0007669"/>
    <property type="project" value="TreeGrafter"/>
</dbReference>